<evidence type="ECO:0000256" key="1">
    <source>
        <dbReference type="SAM" id="MobiDB-lite"/>
    </source>
</evidence>
<name>A0ABM1TH30_LIMPO</name>
<dbReference type="InterPro" id="IPR011993">
    <property type="entry name" value="PH-like_dom_sf"/>
</dbReference>
<feature type="compositionally biased region" description="Polar residues" evidence="1">
    <location>
        <begin position="168"/>
        <end position="185"/>
    </location>
</feature>
<dbReference type="InterPro" id="IPR001849">
    <property type="entry name" value="PH_domain"/>
</dbReference>
<dbReference type="Gene3D" id="2.30.29.30">
    <property type="entry name" value="Pleckstrin-homology domain (PH domain)/Phosphotyrosine-binding domain (PTB)"/>
    <property type="match status" value="1"/>
</dbReference>
<keyword evidence="3" id="KW-1185">Reference proteome</keyword>
<evidence type="ECO:0000313" key="3">
    <source>
        <dbReference type="Proteomes" id="UP000694941"/>
    </source>
</evidence>
<dbReference type="PROSITE" id="PS50003">
    <property type="entry name" value="PH_DOMAIN"/>
    <property type="match status" value="1"/>
</dbReference>
<feature type="domain" description="PH" evidence="2">
    <location>
        <begin position="18"/>
        <end position="118"/>
    </location>
</feature>
<dbReference type="SMART" id="SM00233">
    <property type="entry name" value="PH"/>
    <property type="match status" value="1"/>
</dbReference>
<dbReference type="RefSeq" id="XP_022255186.1">
    <property type="nucleotide sequence ID" value="XM_022399478.1"/>
</dbReference>
<dbReference type="CDD" id="cd00821">
    <property type="entry name" value="PH"/>
    <property type="match status" value="1"/>
</dbReference>
<reference evidence="4 5" key="1">
    <citation type="submission" date="2025-05" db="UniProtKB">
        <authorList>
            <consortium name="RefSeq"/>
        </authorList>
    </citation>
    <scope>IDENTIFICATION</scope>
    <source>
        <tissue evidence="4 5">Muscle</tissue>
    </source>
</reference>
<sequence>MTTSEAEPVSKPTTLEASTFKKGLLWQQRDKFFSRWKERYFILTRDYLACFKKGAKIGISEMGSFLYKINLVDIEGLQWADKKREGVIAIRLGQEGQLLLWSPTRLDDWMFALQEAISLSKGRREVLRKSQSLMPHITDRKLTRSQLVILKHNVYEDASSPSARYRNRSSGQRENVNVRPTSERQSTPYLGKRMQRMSAMTDIDISDDIHTSLPFDVEVSTPCRAVFSPRLAPQCASGSLTSLVSYVRSPTARCYLEKPSPRSLQVSPALSQRSLYAQHILSTSEISTNDTKLKKVGSATATSEFSYIRSETALTSLSTKQSFCETSISSETSNSLSCSSNILAQLEKLHVLSPPGEKSRPSSIYGQPSLTLKKSIFSTTPPDVVPVLIGHPELKQPYKRFTRPYNHTKSDSSFFLNKLSFGSKDFAKGTLELS</sequence>
<feature type="region of interest" description="Disordered" evidence="1">
    <location>
        <begin position="160"/>
        <end position="185"/>
    </location>
</feature>
<organism evidence="3 5">
    <name type="scientific">Limulus polyphemus</name>
    <name type="common">Atlantic horseshoe crab</name>
    <dbReference type="NCBI Taxonomy" id="6850"/>
    <lineage>
        <taxon>Eukaryota</taxon>
        <taxon>Metazoa</taxon>
        <taxon>Ecdysozoa</taxon>
        <taxon>Arthropoda</taxon>
        <taxon>Chelicerata</taxon>
        <taxon>Merostomata</taxon>
        <taxon>Xiphosura</taxon>
        <taxon>Limulidae</taxon>
        <taxon>Limulus</taxon>
    </lineage>
</organism>
<accession>A0ABM1TH30</accession>
<evidence type="ECO:0000313" key="5">
    <source>
        <dbReference type="RefSeq" id="XP_022255186.1"/>
    </source>
</evidence>
<dbReference type="SUPFAM" id="SSF50729">
    <property type="entry name" value="PH domain-like"/>
    <property type="match status" value="1"/>
</dbReference>
<protein>
    <submittedName>
        <fullName evidence="4 5">Uncharacterized protein LOC111088686</fullName>
    </submittedName>
</protein>
<evidence type="ECO:0000259" key="2">
    <source>
        <dbReference type="PROSITE" id="PS50003"/>
    </source>
</evidence>
<proteinExistence type="predicted"/>
<dbReference type="Proteomes" id="UP000694941">
    <property type="component" value="Unplaced"/>
</dbReference>
<evidence type="ECO:0000313" key="4">
    <source>
        <dbReference type="RefSeq" id="XP_022255185.1"/>
    </source>
</evidence>
<gene>
    <name evidence="4 5" type="primary">LOC111088686</name>
</gene>
<dbReference type="Pfam" id="PF00169">
    <property type="entry name" value="PH"/>
    <property type="match status" value="1"/>
</dbReference>
<dbReference type="RefSeq" id="XP_022255185.1">
    <property type="nucleotide sequence ID" value="XM_022399477.1"/>
</dbReference>
<dbReference type="GeneID" id="111088686"/>